<keyword evidence="3" id="KW-1185">Reference proteome</keyword>
<name>A0A1I6EL70_9FIRM</name>
<reference evidence="3" key="1">
    <citation type="submission" date="2016-10" db="EMBL/GenBank/DDBJ databases">
        <authorList>
            <person name="Varghese N."/>
            <person name="Submissions S."/>
        </authorList>
    </citation>
    <scope>NUCLEOTIDE SEQUENCE [LARGE SCALE GENOMIC DNA]</scope>
    <source>
        <strain evidence="3">DSM 3669</strain>
    </source>
</reference>
<proteinExistence type="predicted"/>
<dbReference type="InterPro" id="IPR015378">
    <property type="entry name" value="Transposase-like_Mu_C"/>
</dbReference>
<dbReference type="RefSeq" id="WP_092487899.1">
    <property type="nucleotide sequence ID" value="NZ_FOYM01000058.1"/>
</dbReference>
<dbReference type="Proteomes" id="UP000199584">
    <property type="component" value="Unassembled WGS sequence"/>
</dbReference>
<dbReference type="AlphaFoldDB" id="A0A1I6EL70"/>
<evidence type="ECO:0000313" key="3">
    <source>
        <dbReference type="Proteomes" id="UP000199584"/>
    </source>
</evidence>
<feature type="domain" description="Transposase-like Mu C-terminal" evidence="1">
    <location>
        <begin position="1"/>
        <end position="55"/>
    </location>
</feature>
<sequence length="213" mass="24271">MVFLPCTRSRVSKTGLIHLNKLQYLVPSASLYDRWVQVRYDPQERSFVHCWYEDQYYGEAHVYLPENDYPKRQELMAKLQAAPKIIIPPVAEVPLYNYLERKLAAHRIQVEEADINNTLALVKAKKEYVKAALLKAPQTVLETAGATGTSERTGGLSADSNNEFGADSLTHLLAVLLKRTLDAHDRLSVHTLWRTYGPFDEGLIRKTVRSAFR</sequence>
<evidence type="ECO:0000313" key="2">
    <source>
        <dbReference type="EMBL" id="SFR18387.1"/>
    </source>
</evidence>
<dbReference type="Pfam" id="PF09299">
    <property type="entry name" value="Mu-transpos_C"/>
    <property type="match status" value="1"/>
</dbReference>
<gene>
    <name evidence="2" type="ORF">SAMN05660706_1581</name>
</gene>
<organism evidence="2 3">
    <name type="scientific">Desulfoscipio geothermicus DSM 3669</name>
    <dbReference type="NCBI Taxonomy" id="1121426"/>
    <lineage>
        <taxon>Bacteria</taxon>
        <taxon>Bacillati</taxon>
        <taxon>Bacillota</taxon>
        <taxon>Clostridia</taxon>
        <taxon>Eubacteriales</taxon>
        <taxon>Desulfallaceae</taxon>
        <taxon>Desulfoscipio</taxon>
    </lineage>
</organism>
<accession>A0A1I6EL70</accession>
<dbReference type="EMBL" id="FOYM01000058">
    <property type="protein sequence ID" value="SFR18387.1"/>
    <property type="molecule type" value="Genomic_DNA"/>
</dbReference>
<protein>
    <submittedName>
        <fullName evidence="2">Mu transposase, C-terminal</fullName>
    </submittedName>
</protein>
<evidence type="ECO:0000259" key="1">
    <source>
        <dbReference type="Pfam" id="PF09299"/>
    </source>
</evidence>